<evidence type="ECO:0000256" key="1">
    <source>
        <dbReference type="ARBA" id="ARBA00022574"/>
    </source>
</evidence>
<dbReference type="InterPro" id="IPR015943">
    <property type="entry name" value="WD40/YVTN_repeat-like_dom_sf"/>
</dbReference>
<dbReference type="SUPFAM" id="SSF50952">
    <property type="entry name" value="Soluble quinoprotein glucose dehydrogenase"/>
    <property type="match status" value="1"/>
</dbReference>
<gene>
    <name evidence="4" type="ORF">CFAM422_005381</name>
</gene>
<dbReference type="InterPro" id="IPR011041">
    <property type="entry name" value="Quinoprot_gluc/sorb_DH_b-prop"/>
</dbReference>
<feature type="repeat" description="WD" evidence="3">
    <location>
        <begin position="565"/>
        <end position="597"/>
    </location>
</feature>
<dbReference type="PRINTS" id="PR00320">
    <property type="entry name" value="GPROTEINBRPT"/>
</dbReference>
<proteinExistence type="predicted"/>
<dbReference type="PROSITE" id="PS50082">
    <property type="entry name" value="WD_REPEATS_2"/>
    <property type="match status" value="8"/>
</dbReference>
<keyword evidence="2" id="KW-0677">Repeat</keyword>
<protein>
    <recommendedName>
        <fullName evidence="6">WD40 repeat-like protein</fullName>
    </recommendedName>
</protein>
<dbReference type="Gene3D" id="2.130.10.10">
    <property type="entry name" value="YVTN repeat-like/Quinoprotein amine dehydrogenase"/>
    <property type="match status" value="4"/>
</dbReference>
<comment type="caution">
    <text evidence="4">The sequence shown here is derived from an EMBL/GenBank/DDBJ whole genome shotgun (WGS) entry which is preliminary data.</text>
</comment>
<dbReference type="InterPro" id="IPR036322">
    <property type="entry name" value="WD40_repeat_dom_sf"/>
</dbReference>
<keyword evidence="1 3" id="KW-0853">WD repeat</keyword>
<dbReference type="CDD" id="cd00200">
    <property type="entry name" value="WD40"/>
    <property type="match status" value="2"/>
</dbReference>
<keyword evidence="5" id="KW-1185">Reference proteome</keyword>
<evidence type="ECO:0000313" key="5">
    <source>
        <dbReference type="Proteomes" id="UP000801864"/>
    </source>
</evidence>
<name>A0A9P4XGW7_9HYPO</name>
<feature type="repeat" description="WD" evidence="3">
    <location>
        <begin position="530"/>
        <end position="564"/>
    </location>
</feature>
<accession>A0A9P4XGW7</accession>
<dbReference type="InterPro" id="IPR020472">
    <property type="entry name" value="WD40_PAC1"/>
</dbReference>
<dbReference type="PROSITE" id="PS50294">
    <property type="entry name" value="WD_REPEATS_REGION"/>
    <property type="match status" value="5"/>
</dbReference>
<feature type="repeat" description="WD" evidence="3">
    <location>
        <begin position="174"/>
        <end position="215"/>
    </location>
</feature>
<evidence type="ECO:0000256" key="3">
    <source>
        <dbReference type="PROSITE-ProRule" id="PRU00221"/>
    </source>
</evidence>
<evidence type="ECO:0000313" key="4">
    <source>
        <dbReference type="EMBL" id="KAF3072290.1"/>
    </source>
</evidence>
<feature type="repeat" description="WD" evidence="3">
    <location>
        <begin position="354"/>
        <end position="395"/>
    </location>
</feature>
<evidence type="ECO:0000256" key="2">
    <source>
        <dbReference type="ARBA" id="ARBA00022737"/>
    </source>
</evidence>
<dbReference type="InterPro" id="IPR001680">
    <property type="entry name" value="WD40_rpt"/>
</dbReference>
<feature type="repeat" description="WD" evidence="3">
    <location>
        <begin position="227"/>
        <end position="257"/>
    </location>
</feature>
<feature type="repeat" description="WD" evidence="3">
    <location>
        <begin position="610"/>
        <end position="651"/>
    </location>
</feature>
<dbReference type="SUPFAM" id="SSF50993">
    <property type="entry name" value="Peptidase/esterase 'gauge' domain"/>
    <property type="match status" value="1"/>
</dbReference>
<dbReference type="InterPro" id="IPR019775">
    <property type="entry name" value="WD40_repeat_CS"/>
</dbReference>
<feature type="repeat" description="WD" evidence="3">
    <location>
        <begin position="436"/>
        <end position="476"/>
    </location>
</feature>
<dbReference type="EMBL" id="QLNT01000008">
    <property type="protein sequence ID" value="KAF3072290.1"/>
    <property type="molecule type" value="Genomic_DNA"/>
</dbReference>
<evidence type="ECO:0008006" key="6">
    <source>
        <dbReference type="Google" id="ProtNLM"/>
    </source>
</evidence>
<dbReference type="SUPFAM" id="SSF50978">
    <property type="entry name" value="WD40 repeat-like"/>
    <property type="match status" value="1"/>
</dbReference>
<dbReference type="Proteomes" id="UP000801864">
    <property type="component" value="Unassembled WGS sequence"/>
</dbReference>
<dbReference type="PANTHER" id="PTHR19848">
    <property type="entry name" value="WD40 REPEAT PROTEIN"/>
    <property type="match status" value="1"/>
</dbReference>
<feature type="repeat" description="WD" evidence="3">
    <location>
        <begin position="318"/>
        <end position="352"/>
    </location>
</feature>
<sequence length="813" mass="89865">MSLPSKVDEILARLGGIDTASSTIDVETVELAVSFINHDLLPWLDDLASKGRRADAAFLMKKLMKKLETVLLEQARDEKGEPLKMQHFKQLKGEVLEQLGENEQSHIASLIRDGIQLLRLHTSENNLASKHPSSVIFYPEESALKQEWMAENKAWLVTPPKMTHSWSNIPSTLNTGRRLYLHSIAISPCGRIFATRSRNLEIRLWDAETGAALSLTPELLKEEAFHIAFSPSGQLASASMDHTLRLWDVNTGKILNAWPVEGRSMTALRFSPNSEGGEELVLATSDALLLWRFSDFGKPQCTFTEEVIKKVDIKGNYICAVDFSQQGTWIASGNTGGKIKIWDARHGNALHKTIQAHEKRINSIAFSRDEKCLVSGSDDSTFKIWSVETGSHLKSLGCTWPIRAVAFSPDGSFIAAGFGHHVRVWESEPGAPRYVMNGHEETVYAIAFSPQGRLVSASHDANIQLWDIEGSVSNDTNAPSESPSCSLVNFMTMSPDGKYLASVSGYYIYLWDGMTGMPMDVHELFQERQVSSISFSPDGKYLVTSSTDGIVRVWDVAKGSIYRSFEGHSRNGTSATFSPDGNSIASSSYDKTVRIWSFLPEAEGGDAIVLEGHQGAVITVAFSPDGRSLVSGDDESNVIIWDRESLQQKHQLTGHGYVAKVVFSQDSSRIVSRSDDHVSRSEKENNTICVWDATTGNIIHGPQTITWPGWPNYNHRMGFSLEMSEYFLYLAECGIDPSALGLSPTVVEEGQKSARYRVAQDGDWITCNGKNFIPIPKMYRPEASWVQGNTVALGTKCGNVLLFRFSAEVSPPN</sequence>
<organism evidence="4 5">
    <name type="scientific">Trichoderma lentiforme</name>
    <dbReference type="NCBI Taxonomy" id="1567552"/>
    <lineage>
        <taxon>Eukaryota</taxon>
        <taxon>Fungi</taxon>
        <taxon>Dikarya</taxon>
        <taxon>Ascomycota</taxon>
        <taxon>Pezizomycotina</taxon>
        <taxon>Sordariomycetes</taxon>
        <taxon>Hypocreomycetidae</taxon>
        <taxon>Hypocreales</taxon>
        <taxon>Hypocreaceae</taxon>
        <taxon>Trichoderma</taxon>
    </lineage>
</organism>
<dbReference type="SMART" id="SM00320">
    <property type="entry name" value="WD40"/>
    <property type="match status" value="12"/>
</dbReference>
<dbReference type="PROSITE" id="PS00678">
    <property type="entry name" value="WD_REPEATS_1"/>
    <property type="match status" value="3"/>
</dbReference>
<dbReference type="PANTHER" id="PTHR19848:SF8">
    <property type="entry name" value="F-BOX AND WD REPEAT DOMAIN CONTAINING 7"/>
    <property type="match status" value="1"/>
</dbReference>
<reference evidence="4 5" key="1">
    <citation type="submission" date="2018-06" db="EMBL/GenBank/DDBJ databases">
        <title>Genome analysis of cellulolytic fungus Trichoderma lentiforme CFAM-422.</title>
        <authorList>
            <person name="Steindorff A.S."/>
            <person name="Formighieri E.F."/>
            <person name="Midorikawa G.E.O."/>
            <person name="Tamietti M.S."/>
            <person name="Ramos E.Z."/>
            <person name="Silva A.S."/>
            <person name="Bon E.P.S."/>
            <person name="Mendes T.D."/>
            <person name="Damaso M.C.T."/>
            <person name="Favaro L.C.L."/>
        </authorList>
    </citation>
    <scope>NUCLEOTIDE SEQUENCE [LARGE SCALE GENOMIC DNA]</scope>
    <source>
        <strain evidence="4 5">CFAM-422</strain>
    </source>
</reference>
<dbReference type="Pfam" id="PF00400">
    <property type="entry name" value="WD40"/>
    <property type="match status" value="10"/>
</dbReference>
<dbReference type="AlphaFoldDB" id="A0A9P4XGW7"/>